<dbReference type="Proteomes" id="UP000215027">
    <property type="component" value="Chromosome I"/>
</dbReference>
<dbReference type="InterPro" id="IPR047971">
    <property type="entry name" value="ExeM-like"/>
</dbReference>
<dbReference type="PANTHER" id="PTHR42834">
    <property type="entry name" value="ENDONUCLEASE/EXONUCLEASE/PHOSPHATASE FAMILY PROTEIN (AFU_ORTHOLOGUE AFUA_3G09210)"/>
    <property type="match status" value="1"/>
</dbReference>
<evidence type="ECO:0008006" key="6">
    <source>
        <dbReference type="Google" id="ProtNLM"/>
    </source>
</evidence>
<dbReference type="GO" id="GO:0003824">
    <property type="term" value="F:catalytic activity"/>
    <property type="evidence" value="ECO:0007669"/>
    <property type="project" value="InterPro"/>
</dbReference>
<gene>
    <name evidence="4" type="ORF">CFX0092_A0750</name>
</gene>
<evidence type="ECO:0000259" key="2">
    <source>
        <dbReference type="PROSITE" id="PS50835"/>
    </source>
</evidence>
<proteinExistence type="predicted"/>
<keyword evidence="1" id="KW-0732">Signal</keyword>
<sequence>MTHSRNVSRWVLAAFGLLALLALQQSRIVRAAPPTDLFFSEYLESQPGNRKAVEIYNGTGAAITLTGTYNVAVYPNGSTTPTNIALTGSIPAGGVFVLAHTDTPAATGITANLTSGSLTFNGDDAVALRNGTTLVDVIGQIGTDPGTEWGTGLASTVDNTIRRKSTICAGDTNGADAFDPATEYDGFADGTISGFGSHTASCGGGDTAPSVTSTTPADNATNVAANTNITITFSEAVNVSGTIQVSGSVSAPQSLTPTTSDNLTFTLDPADFTAGETVTVTVDDLQVVDQDATDPPDNLAADFVFDFIIASAVPICDQPFTPIYQIQGSGATAAVTGAVVTEGIVVGDFQTSAGLEGFFIQDPTGDANTATSDGIFVYTGATDNTVNAGDSVHVTAYARERFGQTTLNGSNSDTAAVTAANIVDCGDGSVNAVNVTMPFASTTAPELYEGMLVKFPQTLVIAEYFNYDQFGEVVLALPLTGEDRPHTPTSVVEPGAPAIARAADNAVRRITLDDNQGGSNPATLRHPNGLPFSLTNRFRGGDEVTDTTGVLGYGFSLYRVHPTAGAEYMSVNPRPVAPDAVGGSLRVAAMNTLNFFITADYPSGPLDNKCGASQTLECRGHDFDQPTEFTRQRDKLLEALAGLDADVIGLNEIENTPGVEPLGDPTNGVVAGLNAMLGAGTYAYIDTGVLGTDAIRVGLIYKPAEVTPIGAFQTLDSSDDPRFASNNRPALAQTFEEVGTGARFTVAVNHLKSKGSACSGDPDTGDGQGNCNVTRTNAAKALVDWLATDPTGSGDPDFLIMGDLNSYAKEDPIDAIKLGADDTASTSDDYVNLIFQFEGLYAYSYTFEAQAGYLDHALAINSLASQVTGATEWHINSDEPDVVDYDTSFKPPAQEALYEDNPYRSSDHDAALIGLNLTPPPDTTAPDVTINQASGQADPTNTSPINFTVVFNEPVTGFGDAAGDVTLSGTAGATTAVVSEVAPMDGTTYNVAVSGMISHGTVIATVGANVAEDAAGNDNTASISTDNTVTYDATAPNTTITVSPPNPSNSSTATFEFTGDDGTGVGGLTFECRVNGGLWIPCTSPQSYPGLIDGSYTFEVRAKDSLGNTDGSPASYTWVIDTTGPTVTFTTTPTDPSNDATPTFAFTSESGATFECQLDGGLWAACTSPQTLGPLSDGSHTFKVRATDTLGNVGPDASYTWVIDTTGPTTTFTTTPTNPSNDETPTFAFTSESGATFECQLDGGLWTVCTSPQTLGPLNDGSHTFKVRATDALGNVGPEASYTWLINTTVPPTAPDVYVTAEGVGSVDGIHYDKNDILLHNAAGDWSLFFNGTAAGLPAKADLTAIHVNAADDLYLSFGQANLVIPGFGKVNGSDIIHYDGGWSWYFDGSDVDLTTSDERVDSLHILPGSAAPVPGCIDYVLISTRGKGRVSNPGQPAILFSGEDVLGFCATSQGQNTAGRWFLVLDGSRQGMPNNSTISLAANADGTVLYLTTRSTFSVDGATGGHSMVYKYDTVTQTFSGPYFSAPAEGLTKQVDGLHLSGMLP</sequence>
<dbReference type="InterPro" id="IPR036691">
    <property type="entry name" value="Endo/exonu/phosph_ase_sf"/>
</dbReference>
<dbReference type="KEGG" id="pbf:CFX0092_A0750"/>
<evidence type="ECO:0000256" key="1">
    <source>
        <dbReference type="ARBA" id="ARBA00022729"/>
    </source>
</evidence>
<dbReference type="Gene3D" id="3.60.10.10">
    <property type="entry name" value="Endonuclease/exonuclease/phosphatase"/>
    <property type="match status" value="1"/>
</dbReference>
<dbReference type="RefSeq" id="WP_095042219.1">
    <property type="nucleotide sequence ID" value="NZ_LN890655.1"/>
</dbReference>
<dbReference type="InterPro" id="IPR032812">
    <property type="entry name" value="SbsA_Ig"/>
</dbReference>
<dbReference type="PANTHER" id="PTHR42834:SF1">
    <property type="entry name" value="ENDONUCLEASE_EXONUCLEASE_PHOSPHATASE FAMILY PROTEIN (AFU_ORTHOLOGUE AFUA_3G09210)"/>
    <property type="match status" value="1"/>
</dbReference>
<organism evidence="4 5">
    <name type="scientific">Candidatus Promineifilum breve</name>
    <dbReference type="NCBI Taxonomy" id="1806508"/>
    <lineage>
        <taxon>Bacteria</taxon>
        <taxon>Bacillati</taxon>
        <taxon>Chloroflexota</taxon>
        <taxon>Ardenticatenia</taxon>
        <taxon>Candidatus Promineifilales</taxon>
        <taxon>Candidatus Promineifilaceae</taxon>
        <taxon>Candidatus Promineifilum</taxon>
    </lineage>
</organism>
<keyword evidence="5" id="KW-1185">Reference proteome</keyword>
<dbReference type="NCBIfam" id="NF033681">
    <property type="entry name" value="ExeM_NucH_DNase"/>
    <property type="match status" value="1"/>
</dbReference>
<evidence type="ECO:0000313" key="5">
    <source>
        <dbReference type="Proteomes" id="UP000215027"/>
    </source>
</evidence>
<dbReference type="Gene3D" id="2.60.40.3710">
    <property type="match status" value="1"/>
</dbReference>
<evidence type="ECO:0000313" key="4">
    <source>
        <dbReference type="EMBL" id="CUS02628.2"/>
    </source>
</evidence>
<dbReference type="InterPro" id="IPR007110">
    <property type="entry name" value="Ig-like_dom"/>
</dbReference>
<evidence type="ECO:0000259" key="3">
    <source>
        <dbReference type="PROSITE" id="PS51841"/>
    </source>
</evidence>
<accession>A0A160T1E3</accession>
<reference evidence="4" key="1">
    <citation type="submission" date="2016-01" db="EMBL/GenBank/DDBJ databases">
        <authorList>
            <person name="Mcilroy J.S."/>
            <person name="Karst M S."/>
            <person name="Albertsen M."/>
        </authorList>
    </citation>
    <scope>NUCLEOTIDE SEQUENCE</scope>
    <source>
        <strain evidence="4">Cfx-K</strain>
    </source>
</reference>
<dbReference type="PROSITE" id="PS50835">
    <property type="entry name" value="IG_LIKE"/>
    <property type="match status" value="1"/>
</dbReference>
<dbReference type="SUPFAM" id="SSF56219">
    <property type="entry name" value="DNase I-like"/>
    <property type="match status" value="1"/>
</dbReference>
<dbReference type="CDD" id="cd04486">
    <property type="entry name" value="YhcR_OBF_like"/>
    <property type="match status" value="1"/>
</dbReference>
<dbReference type="InterPro" id="IPR013783">
    <property type="entry name" value="Ig-like_fold"/>
</dbReference>
<dbReference type="PROSITE" id="PS51841">
    <property type="entry name" value="LTD"/>
    <property type="match status" value="1"/>
</dbReference>
<feature type="domain" description="Ig-like" evidence="2">
    <location>
        <begin position="1125"/>
        <end position="1241"/>
    </location>
</feature>
<protein>
    <recommendedName>
        <fullName evidence="6">LTD domain-containing protein</fullName>
    </recommendedName>
</protein>
<dbReference type="OrthoDB" id="1016457at2"/>
<name>A0A160T1E3_9CHLR</name>
<dbReference type="InterPro" id="IPR005135">
    <property type="entry name" value="Endo/exonuclease/phosphatase"/>
</dbReference>
<feature type="domain" description="LTD" evidence="3">
    <location>
        <begin position="26"/>
        <end position="142"/>
    </location>
</feature>
<dbReference type="Gene3D" id="2.60.40.10">
    <property type="entry name" value="Immunoglobulins"/>
    <property type="match status" value="3"/>
</dbReference>
<dbReference type="InterPro" id="IPR001322">
    <property type="entry name" value="Lamin_tail_dom"/>
</dbReference>
<dbReference type="EMBL" id="LN890655">
    <property type="protein sequence ID" value="CUS02628.2"/>
    <property type="molecule type" value="Genomic_DNA"/>
</dbReference>
<dbReference type="Pfam" id="PF03372">
    <property type="entry name" value="Exo_endo_phos"/>
    <property type="match status" value="1"/>
</dbReference>
<dbReference type="Pfam" id="PF00932">
    <property type="entry name" value="LTD"/>
    <property type="match status" value="1"/>
</dbReference>
<dbReference type="Pfam" id="PF13205">
    <property type="entry name" value="Big_5"/>
    <property type="match status" value="1"/>
</dbReference>